<evidence type="ECO:0000313" key="10">
    <source>
        <dbReference type="Proteomes" id="UP000254866"/>
    </source>
</evidence>
<dbReference type="InterPro" id="IPR001179">
    <property type="entry name" value="PPIase_FKBP_dom"/>
</dbReference>
<dbReference type="STRING" id="2656787.A0A370TB34"/>
<evidence type="ECO:0000259" key="8">
    <source>
        <dbReference type="PROSITE" id="PS50059"/>
    </source>
</evidence>
<dbReference type="PROSITE" id="PS50059">
    <property type="entry name" value="FKBP_PPIASE"/>
    <property type="match status" value="1"/>
</dbReference>
<dbReference type="GO" id="GO:0005783">
    <property type="term" value="C:endoplasmic reticulum"/>
    <property type="evidence" value="ECO:0007669"/>
    <property type="project" value="TreeGrafter"/>
</dbReference>
<evidence type="ECO:0000256" key="2">
    <source>
        <dbReference type="ARBA" id="ARBA00002388"/>
    </source>
</evidence>
<dbReference type="PANTHER" id="PTHR45779:SF7">
    <property type="entry name" value="PEPTIDYLPROLYL ISOMERASE"/>
    <property type="match status" value="1"/>
</dbReference>
<organism evidence="9 10">
    <name type="scientific">Venustampulla echinocandica</name>
    <dbReference type="NCBI Taxonomy" id="2656787"/>
    <lineage>
        <taxon>Eukaryota</taxon>
        <taxon>Fungi</taxon>
        <taxon>Dikarya</taxon>
        <taxon>Ascomycota</taxon>
        <taxon>Pezizomycotina</taxon>
        <taxon>Leotiomycetes</taxon>
        <taxon>Helotiales</taxon>
        <taxon>Pleuroascaceae</taxon>
        <taxon>Venustampulla</taxon>
    </lineage>
</organism>
<evidence type="ECO:0000256" key="7">
    <source>
        <dbReference type="SAM" id="SignalP"/>
    </source>
</evidence>
<feature type="chain" id="PRO_5016795791" description="peptidylprolyl isomerase" evidence="7">
    <location>
        <begin position="21"/>
        <end position="138"/>
    </location>
</feature>
<dbReference type="PANTHER" id="PTHR45779">
    <property type="entry name" value="PEPTIDYLPROLYL ISOMERASE"/>
    <property type="match status" value="1"/>
</dbReference>
<dbReference type="Proteomes" id="UP000254866">
    <property type="component" value="Unassembled WGS sequence"/>
</dbReference>
<dbReference type="OrthoDB" id="1902587at2759"/>
<dbReference type="InterPro" id="IPR044609">
    <property type="entry name" value="FKBP2/11"/>
</dbReference>
<feature type="domain" description="PPIase FKBP-type" evidence="8">
    <location>
        <begin position="36"/>
        <end position="83"/>
    </location>
</feature>
<dbReference type="EMBL" id="NPIC01000013">
    <property type="protein sequence ID" value="RDL31150.1"/>
    <property type="molecule type" value="Genomic_DNA"/>
</dbReference>
<comment type="caution">
    <text evidence="9">The sequence shown here is derived from an EMBL/GenBank/DDBJ whole genome shotgun (WGS) entry which is preliminary data.</text>
</comment>
<feature type="signal peptide" evidence="7">
    <location>
        <begin position="1"/>
        <end position="20"/>
    </location>
</feature>
<dbReference type="RefSeq" id="XP_031865399.1">
    <property type="nucleotide sequence ID" value="XM_032018562.1"/>
</dbReference>
<comment type="catalytic activity">
    <reaction evidence="1 6">
        <text>[protein]-peptidylproline (omega=180) = [protein]-peptidylproline (omega=0)</text>
        <dbReference type="Rhea" id="RHEA:16237"/>
        <dbReference type="Rhea" id="RHEA-COMP:10747"/>
        <dbReference type="Rhea" id="RHEA-COMP:10748"/>
        <dbReference type="ChEBI" id="CHEBI:83833"/>
        <dbReference type="ChEBI" id="CHEBI:83834"/>
        <dbReference type="EC" id="5.2.1.8"/>
    </reaction>
</comment>
<evidence type="ECO:0000256" key="3">
    <source>
        <dbReference type="ARBA" id="ARBA00013194"/>
    </source>
</evidence>
<proteinExistence type="predicted"/>
<dbReference type="Gene3D" id="3.10.50.40">
    <property type="match status" value="1"/>
</dbReference>
<evidence type="ECO:0000256" key="6">
    <source>
        <dbReference type="PROSITE-ProRule" id="PRU00277"/>
    </source>
</evidence>
<keyword evidence="7" id="KW-0732">Signal</keyword>
<dbReference type="Pfam" id="PF00254">
    <property type="entry name" value="FKBP_C"/>
    <property type="match status" value="1"/>
</dbReference>
<evidence type="ECO:0000313" key="9">
    <source>
        <dbReference type="EMBL" id="RDL31150.1"/>
    </source>
</evidence>
<accession>A0A370TB34</accession>
<dbReference type="InterPro" id="IPR046357">
    <property type="entry name" value="PPIase_dom_sf"/>
</dbReference>
<comment type="function">
    <text evidence="2">PPIases accelerate the folding of proteins. It catalyzes the cis-trans isomerization of proline imidic peptide bonds in oligopeptides.</text>
</comment>
<gene>
    <name evidence="9" type="ORF">BP5553_09939</name>
</gene>
<keyword evidence="4 6" id="KW-0697">Rotamase</keyword>
<dbReference type="EC" id="5.2.1.8" evidence="3 6"/>
<dbReference type="GO" id="GO:0003755">
    <property type="term" value="F:peptidyl-prolyl cis-trans isomerase activity"/>
    <property type="evidence" value="ECO:0007669"/>
    <property type="project" value="UniProtKB-KW"/>
</dbReference>
<evidence type="ECO:0000256" key="5">
    <source>
        <dbReference type="ARBA" id="ARBA00023235"/>
    </source>
</evidence>
<dbReference type="AlphaFoldDB" id="A0A370TB34"/>
<reference evidence="9 10" key="1">
    <citation type="journal article" date="2018" name="IMA Fungus">
        <title>IMA Genome-F 9: Draft genome sequence of Annulohypoxylon stygium, Aspergillus mulundensis, Berkeleyomyces basicola (syn. Thielaviopsis basicola), Ceratocystis smalleyi, two Cercospora beticola strains, Coleophoma cylindrospora, Fusarium fracticaudum, Phialophora cf. hyalina, and Morchella septimelata.</title>
        <authorList>
            <person name="Wingfield B.D."/>
            <person name="Bills G.F."/>
            <person name="Dong Y."/>
            <person name="Huang W."/>
            <person name="Nel W.J."/>
            <person name="Swalarsk-Parry B.S."/>
            <person name="Vaghefi N."/>
            <person name="Wilken P.M."/>
            <person name="An Z."/>
            <person name="de Beer Z.W."/>
            <person name="De Vos L."/>
            <person name="Chen L."/>
            <person name="Duong T.A."/>
            <person name="Gao Y."/>
            <person name="Hammerbacher A."/>
            <person name="Kikkert J.R."/>
            <person name="Li Y."/>
            <person name="Li H."/>
            <person name="Li K."/>
            <person name="Li Q."/>
            <person name="Liu X."/>
            <person name="Ma X."/>
            <person name="Naidoo K."/>
            <person name="Pethybridge S.J."/>
            <person name="Sun J."/>
            <person name="Steenkamp E.T."/>
            <person name="van der Nest M.A."/>
            <person name="van Wyk S."/>
            <person name="Wingfield M.J."/>
            <person name="Xiong C."/>
            <person name="Yue Q."/>
            <person name="Zhang X."/>
        </authorList>
    </citation>
    <scope>NUCLEOTIDE SEQUENCE [LARGE SCALE GENOMIC DNA]</scope>
    <source>
        <strain evidence="9 10">BP 5553</strain>
    </source>
</reference>
<evidence type="ECO:0000256" key="1">
    <source>
        <dbReference type="ARBA" id="ARBA00000971"/>
    </source>
</evidence>
<keyword evidence="10" id="KW-1185">Reference proteome</keyword>
<dbReference type="GeneID" id="43602788"/>
<keyword evidence="5 6" id="KW-0413">Isomerase</keyword>
<protein>
    <recommendedName>
        <fullName evidence="3 6">peptidylprolyl isomerase</fullName>
        <ecNumber evidence="3 6">5.2.1.8</ecNumber>
    </recommendedName>
</protein>
<name>A0A370TB34_9HELO</name>
<evidence type="ECO:0000256" key="4">
    <source>
        <dbReference type="ARBA" id="ARBA00023110"/>
    </source>
</evidence>
<dbReference type="SUPFAM" id="SSF54534">
    <property type="entry name" value="FKBP-like"/>
    <property type="match status" value="1"/>
</dbReference>
<sequence length="138" mass="14573">MRFIAVSIAALASVATTVLAAEGEQVKIDVTHAVEWDDNLLDMCIGEKRTLTIPPEFGYGDRNMGPIPAGSTLIFETELMEIEGVAAPVSIEKSPSSVVDEATEGVKAAVKSKIAEAAEAAMTVLADTDGDEQEHNEL</sequence>